<dbReference type="Proteomes" id="UP001295684">
    <property type="component" value="Unassembled WGS sequence"/>
</dbReference>
<evidence type="ECO:0000313" key="2">
    <source>
        <dbReference type="Proteomes" id="UP001295684"/>
    </source>
</evidence>
<proteinExistence type="predicted"/>
<name>A0AAD1Y8H9_EUPCR</name>
<accession>A0AAD1Y8H9</accession>
<dbReference type="EMBL" id="CAMPGE010029897">
    <property type="protein sequence ID" value="CAI2387386.1"/>
    <property type="molecule type" value="Genomic_DNA"/>
</dbReference>
<keyword evidence="2" id="KW-1185">Reference proteome</keyword>
<evidence type="ECO:0000313" key="1">
    <source>
        <dbReference type="EMBL" id="CAI2387386.1"/>
    </source>
</evidence>
<dbReference type="AlphaFoldDB" id="A0AAD1Y8H9"/>
<gene>
    <name evidence="1" type="ORF">ECRASSUSDP1_LOCUS29018</name>
</gene>
<protein>
    <submittedName>
        <fullName evidence="1">Uncharacterized protein</fullName>
    </submittedName>
</protein>
<organism evidence="1 2">
    <name type="scientific">Euplotes crassus</name>
    <dbReference type="NCBI Taxonomy" id="5936"/>
    <lineage>
        <taxon>Eukaryota</taxon>
        <taxon>Sar</taxon>
        <taxon>Alveolata</taxon>
        <taxon>Ciliophora</taxon>
        <taxon>Intramacronucleata</taxon>
        <taxon>Spirotrichea</taxon>
        <taxon>Hypotrichia</taxon>
        <taxon>Euplotida</taxon>
        <taxon>Euplotidae</taxon>
        <taxon>Moneuplotes</taxon>
    </lineage>
</organism>
<comment type="caution">
    <text evidence="1">The sequence shown here is derived from an EMBL/GenBank/DDBJ whole genome shotgun (WGS) entry which is preliminary data.</text>
</comment>
<sequence>MENREIRVIDWDTYCLCRKSFEVWLMDEDKQSITKIGEKILNNLQEEKKSDCESDWEIIDQESNLSLDQDTEDQELSLEIIEFCYVMLKTSENFESTLIMTKPDSALVFNNIILACAEEMKIKTLAIEAISCREVLAYRLGFLVGATQNSCKCKIYSSNENIINSEIGAKMMSDSEGSSSGCIEILGFSKFNSSIEGFFENSDQSLQASLEKVSLNKTGLKTGILAHHSSKSGSEENFKADPFYCQQIDNLLEIIIKDLSNSITEKYKEKLPLKSLDSENLFLTKIRTVFEDNKKIIKFKPSEEEEDFFWKYYAKQLVVKKIIEEKVEKNLLESIFPKENDQQDITTKSCKCCERMKRKFCLKGHRLVAKVKLYGCVFYTIIRHILDYRGETDTMKTQTLHDLLDCIYKTLKNYYNSKYVTKEQKAIIKKDKKIKYMIAEIMRMKGLWGCEGKKFQLYPKSWELFHNLFKNSSPKTVVHLLLEMLKSIIKESK</sequence>
<reference evidence="1" key="1">
    <citation type="submission" date="2023-07" db="EMBL/GenBank/DDBJ databases">
        <authorList>
            <consortium name="AG Swart"/>
            <person name="Singh M."/>
            <person name="Singh A."/>
            <person name="Seah K."/>
            <person name="Emmerich C."/>
        </authorList>
    </citation>
    <scope>NUCLEOTIDE SEQUENCE</scope>
    <source>
        <strain evidence="1">DP1</strain>
    </source>
</reference>